<protein>
    <submittedName>
        <fullName evidence="1">Uncharacterized protein</fullName>
    </submittedName>
</protein>
<gene>
    <name evidence="1" type="ORF">L195_g050490</name>
</gene>
<dbReference type="AlphaFoldDB" id="A0A2K3JU78"/>
<reference evidence="1 2" key="1">
    <citation type="journal article" date="2014" name="Am. J. Bot.">
        <title>Genome assembly and annotation for red clover (Trifolium pratense; Fabaceae).</title>
        <authorList>
            <person name="Istvanek J."/>
            <person name="Jaros M."/>
            <person name="Krenek A."/>
            <person name="Repkova J."/>
        </authorList>
    </citation>
    <scope>NUCLEOTIDE SEQUENCE [LARGE SCALE GENOMIC DNA]</scope>
    <source>
        <strain evidence="2">cv. Tatra</strain>
        <tissue evidence="1">Young leaves</tissue>
    </source>
</reference>
<dbReference type="Proteomes" id="UP000236291">
    <property type="component" value="Unassembled WGS sequence"/>
</dbReference>
<proteinExistence type="predicted"/>
<evidence type="ECO:0000313" key="1">
    <source>
        <dbReference type="EMBL" id="PNX57611.1"/>
    </source>
</evidence>
<sequence length="40" mass="4422">MEGPTKRLCTSSPLDMRTCIYPQGNCTKIKLQGILIQLVA</sequence>
<comment type="caution">
    <text evidence="1">The sequence shown here is derived from an EMBL/GenBank/DDBJ whole genome shotgun (WGS) entry which is preliminary data.</text>
</comment>
<accession>A0A2K3JU78</accession>
<dbReference type="EMBL" id="ASHM01076821">
    <property type="protein sequence ID" value="PNX57611.1"/>
    <property type="molecule type" value="Genomic_DNA"/>
</dbReference>
<organism evidence="1 2">
    <name type="scientific">Trifolium pratense</name>
    <name type="common">Red clover</name>
    <dbReference type="NCBI Taxonomy" id="57577"/>
    <lineage>
        <taxon>Eukaryota</taxon>
        <taxon>Viridiplantae</taxon>
        <taxon>Streptophyta</taxon>
        <taxon>Embryophyta</taxon>
        <taxon>Tracheophyta</taxon>
        <taxon>Spermatophyta</taxon>
        <taxon>Magnoliopsida</taxon>
        <taxon>eudicotyledons</taxon>
        <taxon>Gunneridae</taxon>
        <taxon>Pentapetalae</taxon>
        <taxon>rosids</taxon>
        <taxon>fabids</taxon>
        <taxon>Fabales</taxon>
        <taxon>Fabaceae</taxon>
        <taxon>Papilionoideae</taxon>
        <taxon>50 kb inversion clade</taxon>
        <taxon>NPAAA clade</taxon>
        <taxon>Hologalegina</taxon>
        <taxon>IRL clade</taxon>
        <taxon>Trifolieae</taxon>
        <taxon>Trifolium</taxon>
    </lineage>
</organism>
<feature type="non-terminal residue" evidence="1">
    <location>
        <position position="40"/>
    </location>
</feature>
<evidence type="ECO:0000313" key="2">
    <source>
        <dbReference type="Proteomes" id="UP000236291"/>
    </source>
</evidence>
<reference evidence="1 2" key="2">
    <citation type="journal article" date="2017" name="Front. Plant Sci.">
        <title>Gene Classification and Mining of Molecular Markers Useful in Red Clover (Trifolium pratense) Breeding.</title>
        <authorList>
            <person name="Istvanek J."/>
            <person name="Dluhosova J."/>
            <person name="Dluhos P."/>
            <person name="Patkova L."/>
            <person name="Nedelnik J."/>
            <person name="Repkova J."/>
        </authorList>
    </citation>
    <scope>NUCLEOTIDE SEQUENCE [LARGE SCALE GENOMIC DNA]</scope>
    <source>
        <strain evidence="2">cv. Tatra</strain>
        <tissue evidence="1">Young leaves</tissue>
    </source>
</reference>
<name>A0A2K3JU78_TRIPR</name>